<dbReference type="GO" id="GO:0015031">
    <property type="term" value="P:protein transport"/>
    <property type="evidence" value="ECO:0007669"/>
    <property type="project" value="UniProtKB-KW"/>
</dbReference>
<evidence type="ECO:0000256" key="5">
    <source>
        <dbReference type="ARBA" id="ARBA00022989"/>
    </source>
</evidence>
<keyword evidence="2" id="KW-0813">Transport</keyword>
<evidence type="ECO:0000313" key="10">
    <source>
        <dbReference type="EMBL" id="CAB4752067.1"/>
    </source>
</evidence>
<evidence type="ECO:0000256" key="7">
    <source>
        <dbReference type="ARBA" id="ARBA00023136"/>
    </source>
</evidence>
<reference evidence="10" key="1">
    <citation type="submission" date="2020-05" db="EMBL/GenBank/DDBJ databases">
        <authorList>
            <person name="Chiriac C."/>
            <person name="Salcher M."/>
            <person name="Ghai R."/>
            <person name="Kavagutti S V."/>
        </authorList>
    </citation>
    <scope>NUCLEOTIDE SEQUENCE</scope>
</reference>
<dbReference type="AlphaFoldDB" id="A0A6J6U0C4"/>
<dbReference type="EMBL" id="CAEZYG010000071">
    <property type="protein sequence ID" value="CAB4711162.1"/>
    <property type="molecule type" value="Genomic_DNA"/>
</dbReference>
<proteinExistence type="predicted"/>
<dbReference type="Pfam" id="PF02416">
    <property type="entry name" value="TatA_B_E"/>
    <property type="match status" value="1"/>
</dbReference>
<keyword evidence="3" id="KW-0812">Transmembrane</keyword>
<sequence length="133" mass="14862">MFNFSGSELMFLLILGLVILGPEKLPTVLRKMGRFYGEFKRMTNDAQSDFRQAFAEPLRDLQSAASEYKSVFQDAAGEIADDSPEPDFVPWQPPTETSNDSDPEPISDEATSFDSLSPDDDPQISVISYEDKN</sequence>
<dbReference type="Gene3D" id="1.20.5.3310">
    <property type="match status" value="1"/>
</dbReference>
<keyword evidence="5" id="KW-1133">Transmembrane helix</keyword>
<dbReference type="EMBL" id="CAEZZM010000001">
    <property type="protein sequence ID" value="CAB4752067.1"/>
    <property type="molecule type" value="Genomic_DNA"/>
</dbReference>
<keyword evidence="7" id="KW-0472">Membrane</keyword>
<dbReference type="InterPro" id="IPR003369">
    <property type="entry name" value="TatA/B/E"/>
</dbReference>
<evidence type="ECO:0000256" key="1">
    <source>
        <dbReference type="ARBA" id="ARBA00004167"/>
    </source>
</evidence>
<dbReference type="GO" id="GO:0016020">
    <property type="term" value="C:membrane"/>
    <property type="evidence" value="ECO:0007669"/>
    <property type="project" value="UniProtKB-ARBA"/>
</dbReference>
<accession>A0A6J6U0C4</accession>
<evidence type="ECO:0000256" key="8">
    <source>
        <dbReference type="SAM" id="MobiDB-lite"/>
    </source>
</evidence>
<evidence type="ECO:0000256" key="2">
    <source>
        <dbReference type="ARBA" id="ARBA00022448"/>
    </source>
</evidence>
<organism evidence="10">
    <name type="scientific">freshwater metagenome</name>
    <dbReference type="NCBI Taxonomy" id="449393"/>
    <lineage>
        <taxon>unclassified sequences</taxon>
        <taxon>metagenomes</taxon>
        <taxon>ecological metagenomes</taxon>
    </lineage>
</organism>
<comment type="subcellular location">
    <subcellularLocation>
        <location evidence="1">Membrane</location>
        <topology evidence="1">Single-pass membrane protein</topology>
    </subcellularLocation>
</comment>
<dbReference type="PRINTS" id="PR01506">
    <property type="entry name" value="TATBPROTEIN"/>
</dbReference>
<keyword evidence="6" id="KW-0811">Translocation</keyword>
<protein>
    <submittedName>
        <fullName evidence="10">Unannotated protein</fullName>
    </submittedName>
</protein>
<evidence type="ECO:0000256" key="3">
    <source>
        <dbReference type="ARBA" id="ARBA00022692"/>
    </source>
</evidence>
<evidence type="ECO:0000256" key="4">
    <source>
        <dbReference type="ARBA" id="ARBA00022927"/>
    </source>
</evidence>
<evidence type="ECO:0000256" key="6">
    <source>
        <dbReference type="ARBA" id="ARBA00023010"/>
    </source>
</evidence>
<name>A0A6J6U0C4_9ZZZZ</name>
<gene>
    <name evidence="9" type="ORF">UFOPK2657_00522</name>
    <name evidence="10" type="ORF">UFOPK2872_00016</name>
</gene>
<evidence type="ECO:0000313" key="9">
    <source>
        <dbReference type="EMBL" id="CAB4711162.1"/>
    </source>
</evidence>
<keyword evidence="4" id="KW-0653">Protein transport</keyword>
<feature type="region of interest" description="Disordered" evidence="8">
    <location>
        <begin position="75"/>
        <end position="133"/>
    </location>
</feature>